<keyword evidence="3" id="KW-1185">Reference proteome</keyword>
<dbReference type="AlphaFoldDB" id="A0A9D3LQW1"/>
<evidence type="ECO:0000313" key="3">
    <source>
        <dbReference type="Proteomes" id="UP001044222"/>
    </source>
</evidence>
<accession>A0A9D3LQW1</accession>
<organism evidence="2 3">
    <name type="scientific">Anguilla anguilla</name>
    <name type="common">European freshwater eel</name>
    <name type="synonym">Muraena anguilla</name>
    <dbReference type="NCBI Taxonomy" id="7936"/>
    <lineage>
        <taxon>Eukaryota</taxon>
        <taxon>Metazoa</taxon>
        <taxon>Chordata</taxon>
        <taxon>Craniata</taxon>
        <taxon>Vertebrata</taxon>
        <taxon>Euteleostomi</taxon>
        <taxon>Actinopterygii</taxon>
        <taxon>Neopterygii</taxon>
        <taxon>Teleostei</taxon>
        <taxon>Anguilliformes</taxon>
        <taxon>Anguillidae</taxon>
        <taxon>Anguilla</taxon>
    </lineage>
</organism>
<name>A0A9D3LQW1_ANGAN</name>
<reference evidence="2" key="1">
    <citation type="submission" date="2021-01" db="EMBL/GenBank/DDBJ databases">
        <title>A chromosome-scale assembly of European eel, Anguilla anguilla.</title>
        <authorList>
            <person name="Henkel C."/>
            <person name="Jong-Raadsen S.A."/>
            <person name="Dufour S."/>
            <person name="Weltzien F.-A."/>
            <person name="Palstra A.P."/>
            <person name="Pelster B."/>
            <person name="Spaink H.P."/>
            <person name="Van Den Thillart G.E."/>
            <person name="Jansen H."/>
            <person name="Zahm M."/>
            <person name="Klopp C."/>
            <person name="Cedric C."/>
            <person name="Louis A."/>
            <person name="Berthelot C."/>
            <person name="Parey E."/>
            <person name="Roest Crollius H."/>
            <person name="Montfort J."/>
            <person name="Robinson-Rechavi M."/>
            <person name="Bucao C."/>
            <person name="Bouchez O."/>
            <person name="Gislard M."/>
            <person name="Lluch J."/>
            <person name="Milhes M."/>
            <person name="Lampietro C."/>
            <person name="Lopez Roques C."/>
            <person name="Donnadieu C."/>
            <person name="Braasch I."/>
            <person name="Desvignes T."/>
            <person name="Postlethwait J."/>
            <person name="Bobe J."/>
            <person name="Guiguen Y."/>
            <person name="Dirks R."/>
        </authorList>
    </citation>
    <scope>NUCLEOTIDE SEQUENCE</scope>
    <source>
        <strain evidence="2">Tag_6206</strain>
        <tissue evidence="2">Liver</tissue>
    </source>
</reference>
<evidence type="ECO:0000313" key="2">
    <source>
        <dbReference type="EMBL" id="KAG5835291.1"/>
    </source>
</evidence>
<feature type="region of interest" description="Disordered" evidence="1">
    <location>
        <begin position="104"/>
        <end position="123"/>
    </location>
</feature>
<evidence type="ECO:0000256" key="1">
    <source>
        <dbReference type="SAM" id="MobiDB-lite"/>
    </source>
</evidence>
<dbReference type="EMBL" id="JAFIRN010000014">
    <property type="protein sequence ID" value="KAG5835291.1"/>
    <property type="molecule type" value="Genomic_DNA"/>
</dbReference>
<protein>
    <submittedName>
        <fullName evidence="2">Uncharacterized protein</fullName>
    </submittedName>
</protein>
<comment type="caution">
    <text evidence="2">The sequence shown here is derived from an EMBL/GenBank/DDBJ whole genome shotgun (WGS) entry which is preliminary data.</text>
</comment>
<dbReference type="Proteomes" id="UP001044222">
    <property type="component" value="Chromosome 14"/>
</dbReference>
<sequence>MSSALEDTHHVETPYLTKITTRPRQQCPCVMRRTAGRTWRCSLGAPWPTCCMECRSRTTFPTSWPTQPALGRTETTAQLPSARHLPRPCPSSWPSSSKLASFADPGPIQLCQPSVLTPPPTGP</sequence>
<gene>
    <name evidence="2" type="ORF">ANANG_G00242330</name>
</gene>
<proteinExistence type="predicted"/>
<feature type="region of interest" description="Disordered" evidence="1">
    <location>
        <begin position="75"/>
        <end position="98"/>
    </location>
</feature>